<dbReference type="PANTHER" id="PTHR34863">
    <property type="entry name" value="EXPRESSED PROTEIN"/>
    <property type="match status" value="1"/>
</dbReference>
<dbReference type="EMBL" id="ABEU02000299">
    <property type="protein sequence ID" value="PNR25951.1"/>
    <property type="molecule type" value="Genomic_DNA"/>
</dbReference>
<name>A0A2K1I9J6_PHYPA</name>
<reference evidence="1" key="1">
    <citation type="journal article" date="2008" name="Science">
        <title>The Physcomitrella genome reveals evolutionary insights into the conquest of land by plants.</title>
        <authorList>
            <person name="Rensing S."/>
            <person name="Lang D."/>
            <person name="Zimmer A."/>
            <person name="Terry A."/>
            <person name="Salamov A."/>
            <person name="Shapiro H."/>
            <person name="Nishiyama T."/>
            <person name="Perroud P.-F."/>
            <person name="Lindquist E."/>
            <person name="Kamisugi Y."/>
            <person name="Tanahashi T."/>
            <person name="Sakakibara K."/>
            <person name="Fujita T."/>
            <person name="Oishi K."/>
            <person name="Shin-I T."/>
            <person name="Kuroki Y."/>
            <person name="Toyoda A."/>
            <person name="Suzuki Y."/>
            <person name="Hashimoto A."/>
            <person name="Yamaguchi K."/>
            <person name="Sugano A."/>
            <person name="Kohara Y."/>
            <person name="Fujiyama A."/>
            <person name="Anterola A."/>
            <person name="Aoki S."/>
            <person name="Ashton N."/>
            <person name="Barbazuk W.B."/>
            <person name="Barker E."/>
            <person name="Bennetzen J."/>
            <person name="Bezanilla M."/>
            <person name="Blankenship R."/>
            <person name="Cho S.H."/>
            <person name="Dutcher S."/>
            <person name="Estelle M."/>
            <person name="Fawcett J.A."/>
            <person name="Gundlach H."/>
            <person name="Hanada K."/>
            <person name="Heyl A."/>
            <person name="Hicks K.A."/>
            <person name="Hugh J."/>
            <person name="Lohr M."/>
            <person name="Mayer K."/>
            <person name="Melkozernov A."/>
            <person name="Murata T."/>
            <person name="Nelson D."/>
            <person name="Pils B."/>
            <person name="Prigge M."/>
            <person name="Reiss B."/>
            <person name="Renner T."/>
            <person name="Rombauts S."/>
            <person name="Rushton P."/>
            <person name="Sanderfoot A."/>
            <person name="Schween G."/>
            <person name="Shiu S.-H."/>
            <person name="Stueber K."/>
            <person name="Theodoulou F.L."/>
            <person name="Tu H."/>
            <person name="Van de Peer Y."/>
            <person name="Verrier P.J."/>
            <person name="Waters E."/>
            <person name="Wood A."/>
            <person name="Yang L."/>
            <person name="Cove D."/>
            <person name="Cuming A."/>
            <person name="Hasebe M."/>
            <person name="Lucas S."/>
            <person name="Mishler D.B."/>
            <person name="Reski R."/>
            <person name="Grigoriev I."/>
            <person name="Quatrano R.S."/>
            <person name="Boore J.L."/>
        </authorList>
    </citation>
    <scope>NUCLEOTIDE SEQUENCE [LARGE SCALE GENOMIC DNA]</scope>
</reference>
<dbReference type="AlphaFoldDB" id="A0A2K1I9J6"/>
<accession>A0A2K1I9J6</accession>
<sequence length="502" mass="57290">MATGMDVIYGTCDPVRSRPSLAIESITACPSDVDVDAVCFMVNVRDLPGLLGEIARPAKRRIHVRDLEYFQTWLHVISDPVLVKVNAGDTAGERQLHKRAICRELRRNHRLALTLSNSSMVLSKSQVNVPVRAMVDALHACGHVECRVGFFGMKWAFPKAQPKIDLFVEYHMILHGTTTVVARNQFDIGIVVPTRTVHIFGFGESQFRPHRRFRKADVYEMFNTRKLGSLEFCIHGCESIGKIKIYQELCHEVVAAIPKDNLDDVPKTMRTMRTRMEQVANLSRAWEQYDGNDLKERLLGTRIEITVLGVHTIVEAYRICPALDVLNLGGIEKMLGGTFLVRHISIDEVLGSLRSKVQQLQGLVQGGNDTKPSIRMRSALTEARQALGWSGKNMKRQLQEAREWRQAMVAQNKENERPLYQYDGWELDEEGIRPLIVDFLHNASWQYHSRSKDLDPHPIMLQKIEGGGYWKKDGIYVDRVGGARFFINKYGQNWRRYVKARP</sequence>
<protein>
    <submittedName>
        <fullName evidence="1">Uncharacterized protein</fullName>
    </submittedName>
</protein>
<organism evidence="1">
    <name type="scientific">Physcomitrium patens</name>
    <name type="common">Spreading-leaved earth moss</name>
    <name type="synonym">Physcomitrella patens</name>
    <dbReference type="NCBI Taxonomy" id="3218"/>
    <lineage>
        <taxon>Eukaryota</taxon>
        <taxon>Viridiplantae</taxon>
        <taxon>Streptophyta</taxon>
        <taxon>Embryophyta</taxon>
        <taxon>Bryophyta</taxon>
        <taxon>Bryophytina</taxon>
        <taxon>Bryopsida</taxon>
        <taxon>Funariidae</taxon>
        <taxon>Funariales</taxon>
        <taxon>Funariaceae</taxon>
        <taxon>Physcomitrium</taxon>
    </lineage>
</organism>
<reference evidence="1" key="2">
    <citation type="journal article" date="2018" name="Plant J.">
        <title>The Physcomitrella patens chromosome-scale assembly reveals moss genome structure and evolution.</title>
        <authorList>
            <person name="Lang D."/>
            <person name="Ullrich K.K."/>
            <person name="Murat F."/>
            <person name="Fuchs J."/>
            <person name="Jenkins J."/>
            <person name="Haas F.B."/>
            <person name="Piednoel M."/>
            <person name="Gundlach H."/>
            <person name="Van Bel M."/>
            <person name="Meyberg R."/>
            <person name="Vives C."/>
            <person name="Morata J."/>
            <person name="Symeonidi A."/>
            <person name="Hiss M."/>
            <person name="Muchero W."/>
            <person name="Kamisugi Y."/>
            <person name="Saleh O."/>
            <person name="Blanc G."/>
            <person name="Decker E.L."/>
            <person name="van Gessel N."/>
            <person name="Grimwood J."/>
            <person name="Hayes R.D."/>
            <person name="Graham S.W."/>
            <person name="Gunter L.E."/>
            <person name="McDaniel S.F."/>
            <person name="Hoernstein S.N.W."/>
            <person name="Larsson A."/>
            <person name="Li F.W."/>
            <person name="Perroud P.F."/>
            <person name="Phillips J."/>
            <person name="Ranjan P."/>
            <person name="Rokshar D.S."/>
            <person name="Rothfels C.J."/>
            <person name="Schneider L."/>
            <person name="Shu S."/>
            <person name="Stevenson D.W."/>
            <person name="Thummler F."/>
            <person name="Tillich M."/>
            <person name="Villarreal Aguilar J.C."/>
            <person name="Widiez T."/>
            <person name="Wong G.K."/>
            <person name="Wymore A."/>
            <person name="Zhang Y."/>
            <person name="Zimmer A.D."/>
            <person name="Quatrano R.S."/>
            <person name="Mayer K.F.X."/>
            <person name="Goodstein D."/>
            <person name="Casacuberta J.M."/>
            <person name="Vandepoele K."/>
            <person name="Reski R."/>
            <person name="Cuming A.C."/>
            <person name="Tuskan G.A."/>
            <person name="Maumus F."/>
            <person name="Salse J."/>
            <person name="Schmutz J."/>
            <person name="Rensing S.A."/>
        </authorList>
    </citation>
    <scope>NUCLEOTIDE SEQUENCE [LARGE SCALE GENOMIC DNA]</scope>
</reference>
<proteinExistence type="predicted"/>
<evidence type="ECO:0000313" key="1">
    <source>
        <dbReference type="EMBL" id="PNR25951.1"/>
    </source>
</evidence>
<dbReference type="InParanoid" id="A0A2K1I9J6"/>
<dbReference type="PANTHER" id="PTHR34863:SF1">
    <property type="entry name" value="OTU DOMAIN-CONTAINING PROTEIN"/>
    <property type="match status" value="1"/>
</dbReference>
<gene>
    <name evidence="1" type="ORF">PHYPA_031276</name>
</gene>
<comment type="caution">
    <text evidence="1">The sequence shown here is derived from an EMBL/GenBank/DDBJ whole genome shotgun (WGS) entry which is preliminary data.</text>
</comment>